<dbReference type="InterPro" id="IPR036390">
    <property type="entry name" value="WH_DNA-bd_sf"/>
</dbReference>
<organism evidence="2 3">
    <name type="scientific">Eiseniibacteriota bacterium</name>
    <dbReference type="NCBI Taxonomy" id="2212470"/>
    <lineage>
        <taxon>Bacteria</taxon>
        <taxon>Candidatus Eiseniibacteriota</taxon>
    </lineage>
</organism>
<evidence type="ECO:0000259" key="1">
    <source>
        <dbReference type="PROSITE" id="PS50987"/>
    </source>
</evidence>
<proteinExistence type="predicted"/>
<dbReference type="CDD" id="cd00090">
    <property type="entry name" value="HTH_ARSR"/>
    <property type="match status" value="1"/>
</dbReference>
<sequence length="123" mass="14025">MATPSTERKSRRVFRAIADPARRKILDRLATQGESPALELGEGFRSSQPALSKHLKVLRDAGLVRVRREGRLHLYALDAGPLREVAEWIDLYQRFWSGRLDALGQYLDSRNPDEKGKSPKETR</sequence>
<dbReference type="Gene3D" id="1.10.10.10">
    <property type="entry name" value="Winged helix-like DNA-binding domain superfamily/Winged helix DNA-binding domain"/>
    <property type="match status" value="1"/>
</dbReference>
<dbReference type="PROSITE" id="PS50987">
    <property type="entry name" value="HTH_ARSR_2"/>
    <property type="match status" value="1"/>
</dbReference>
<dbReference type="SUPFAM" id="SSF46785">
    <property type="entry name" value="Winged helix' DNA-binding domain"/>
    <property type="match status" value="1"/>
</dbReference>
<dbReference type="PANTHER" id="PTHR38600:SF2">
    <property type="entry name" value="SLL0088 PROTEIN"/>
    <property type="match status" value="1"/>
</dbReference>
<reference evidence="2" key="2">
    <citation type="journal article" date="2021" name="Microbiome">
        <title>Successional dynamics and alternative stable states in a saline activated sludge microbial community over 9 years.</title>
        <authorList>
            <person name="Wang Y."/>
            <person name="Ye J."/>
            <person name="Ju F."/>
            <person name="Liu L."/>
            <person name="Boyd J.A."/>
            <person name="Deng Y."/>
            <person name="Parks D.H."/>
            <person name="Jiang X."/>
            <person name="Yin X."/>
            <person name="Woodcroft B.J."/>
            <person name="Tyson G.W."/>
            <person name="Hugenholtz P."/>
            <person name="Polz M.F."/>
            <person name="Zhang T."/>
        </authorList>
    </citation>
    <scope>NUCLEOTIDE SEQUENCE</scope>
    <source>
        <strain evidence="2">HKST-UBA01</strain>
    </source>
</reference>
<dbReference type="SMART" id="SM00418">
    <property type="entry name" value="HTH_ARSR"/>
    <property type="match status" value="1"/>
</dbReference>
<dbReference type="InterPro" id="IPR036388">
    <property type="entry name" value="WH-like_DNA-bd_sf"/>
</dbReference>
<dbReference type="Pfam" id="PF12840">
    <property type="entry name" value="HTH_20"/>
    <property type="match status" value="1"/>
</dbReference>
<dbReference type="InterPro" id="IPR011991">
    <property type="entry name" value="ArsR-like_HTH"/>
</dbReference>
<feature type="domain" description="HTH arsR-type" evidence="1">
    <location>
        <begin position="2"/>
        <end position="97"/>
    </location>
</feature>
<protein>
    <submittedName>
        <fullName evidence="2">Helix-turn-helix transcriptional regulator</fullName>
    </submittedName>
</protein>
<reference evidence="2" key="1">
    <citation type="submission" date="2020-04" db="EMBL/GenBank/DDBJ databases">
        <authorList>
            <person name="Zhang T."/>
        </authorList>
    </citation>
    <scope>NUCLEOTIDE SEQUENCE</scope>
    <source>
        <strain evidence="2">HKST-UBA01</strain>
    </source>
</reference>
<dbReference type="InterPro" id="IPR001845">
    <property type="entry name" value="HTH_ArsR_DNA-bd_dom"/>
</dbReference>
<dbReference type="EMBL" id="JAGQHR010000393">
    <property type="protein sequence ID" value="MCA9728476.1"/>
    <property type="molecule type" value="Genomic_DNA"/>
</dbReference>
<accession>A0A956LZT9</accession>
<dbReference type="PRINTS" id="PR00778">
    <property type="entry name" value="HTHARSR"/>
</dbReference>
<dbReference type="AlphaFoldDB" id="A0A956LZT9"/>
<evidence type="ECO:0000313" key="3">
    <source>
        <dbReference type="Proteomes" id="UP000697710"/>
    </source>
</evidence>
<dbReference type="PANTHER" id="PTHR38600">
    <property type="entry name" value="TRANSCRIPTIONAL REGULATORY PROTEIN"/>
    <property type="match status" value="1"/>
</dbReference>
<gene>
    <name evidence="2" type="ORF">KC729_12380</name>
</gene>
<dbReference type="NCBIfam" id="NF033788">
    <property type="entry name" value="HTH_metalloreg"/>
    <property type="match status" value="1"/>
</dbReference>
<comment type="caution">
    <text evidence="2">The sequence shown here is derived from an EMBL/GenBank/DDBJ whole genome shotgun (WGS) entry which is preliminary data.</text>
</comment>
<evidence type="ECO:0000313" key="2">
    <source>
        <dbReference type="EMBL" id="MCA9728476.1"/>
    </source>
</evidence>
<dbReference type="GO" id="GO:0003700">
    <property type="term" value="F:DNA-binding transcription factor activity"/>
    <property type="evidence" value="ECO:0007669"/>
    <property type="project" value="InterPro"/>
</dbReference>
<name>A0A956LZT9_UNCEI</name>
<dbReference type="Proteomes" id="UP000697710">
    <property type="component" value="Unassembled WGS sequence"/>
</dbReference>